<evidence type="ECO:0000313" key="1">
    <source>
        <dbReference type="EMBL" id="NER66656.1"/>
    </source>
</evidence>
<comment type="caution">
    <text evidence="1">The sequence shown here is derived from an EMBL/GenBank/DDBJ whole genome shotgun (WGS) entry which is preliminary data.</text>
</comment>
<proteinExistence type="predicted"/>
<dbReference type="RefSeq" id="WP_163951087.1">
    <property type="nucleotide sequence ID" value="NZ_JAAHBU010000548.1"/>
</dbReference>
<accession>A0A6B3NX83</accession>
<reference evidence="1 2" key="1">
    <citation type="submission" date="2020-02" db="EMBL/GenBank/DDBJ databases">
        <title>Broccoli isolated Pseudomonas sp.</title>
        <authorList>
            <person name="Fujikawa T."/>
            <person name="Sawada H."/>
        </authorList>
    </citation>
    <scope>NUCLEOTIDE SEQUENCE [LARGE SCALE GENOMIC DNA]</scope>
    <source>
        <strain evidence="1 2">MAFF212427</strain>
    </source>
</reference>
<name>A0A6B3NX83_9PSED</name>
<protein>
    <submittedName>
        <fullName evidence="1">TIGR04255 family protein</fullName>
    </submittedName>
</protein>
<keyword evidence="2" id="KW-1185">Reference proteome</keyword>
<dbReference type="AlphaFoldDB" id="A0A6B3NX83"/>
<dbReference type="InterPro" id="IPR026349">
    <property type="entry name" value="CHP04255"/>
</dbReference>
<evidence type="ECO:0000313" key="2">
    <source>
        <dbReference type="Proteomes" id="UP000482634"/>
    </source>
</evidence>
<dbReference type="EMBL" id="JAAHBU010000548">
    <property type="protein sequence ID" value="NER66656.1"/>
    <property type="molecule type" value="Genomic_DNA"/>
</dbReference>
<gene>
    <name evidence="1" type="ORF">G3436_25870</name>
</gene>
<sequence>MSVLLKNAPVYYALAQAKFNPVAAMAKFSTDIQEVMRRVGYTVFEVEDTQSVDYGNTHDGESVKPVVSTTKNWFFTTSDRSCGYVLGQDFLTFQSTKYLDREQFFRALCDGLKIVHEVVQLERIFRLGIRYLNAVIPDEGETVDQYLNPSIQGVNFGLPILGGLWEAGYRTESGGLLIAKVYQAPNSPLGFPQDLVPRSVQLMPRFNREESFAHAVLDMDLFVEEAMPVDTAAIYERLLSFHGDLAKCFHAIATPHAFTRWE</sequence>
<dbReference type="Proteomes" id="UP000482634">
    <property type="component" value="Unassembled WGS sequence"/>
</dbReference>
<dbReference type="NCBIfam" id="TIGR04255">
    <property type="entry name" value="sporadTIGR04255"/>
    <property type="match status" value="1"/>
</dbReference>
<organism evidence="1 2">
    <name type="scientific">Pseudomonas brassicae</name>
    <dbReference type="NCBI Taxonomy" id="2708063"/>
    <lineage>
        <taxon>Bacteria</taxon>
        <taxon>Pseudomonadati</taxon>
        <taxon>Pseudomonadota</taxon>
        <taxon>Gammaproteobacteria</taxon>
        <taxon>Pseudomonadales</taxon>
        <taxon>Pseudomonadaceae</taxon>
        <taxon>Pseudomonas</taxon>
    </lineage>
</organism>